<proteinExistence type="predicted"/>
<evidence type="ECO:0000313" key="2">
    <source>
        <dbReference type="Proteomes" id="UP000788262"/>
    </source>
</evidence>
<name>A0ABS2VJ23_STRAS</name>
<protein>
    <submittedName>
        <fullName evidence="1">Uncharacterized protein</fullName>
    </submittedName>
</protein>
<reference evidence="1 2" key="1">
    <citation type="submission" date="2021-02" db="EMBL/GenBank/DDBJ databases">
        <title>Whole genome sequencing of Streptomyces actuosus VRA1.</title>
        <authorList>
            <person name="Sen G."/>
            <person name="Sen A."/>
        </authorList>
    </citation>
    <scope>NUCLEOTIDE SEQUENCE [LARGE SCALE GENOMIC DNA]</scope>
    <source>
        <strain evidence="1 2">VRA1</strain>
    </source>
</reference>
<comment type="caution">
    <text evidence="1">The sequence shown here is derived from an EMBL/GenBank/DDBJ whole genome shotgun (WGS) entry which is preliminary data.</text>
</comment>
<keyword evidence="2" id="KW-1185">Reference proteome</keyword>
<evidence type="ECO:0000313" key="1">
    <source>
        <dbReference type="EMBL" id="MBN0043091.1"/>
    </source>
</evidence>
<gene>
    <name evidence="1" type="ORF">JS756_02970</name>
</gene>
<sequence length="76" mass="8537">MHSIAQASTATPDEQRAPTALQVLMEDVVDGCSMRLEWRGEHLWLAVDDGRECVVDAERVLQLLKKYSRRPGEVTA</sequence>
<dbReference type="RefSeq" id="WP_205381333.1">
    <property type="nucleotide sequence ID" value="NZ_JAFFZS010000002.1"/>
</dbReference>
<dbReference type="EMBL" id="JAFFZS010000002">
    <property type="protein sequence ID" value="MBN0043091.1"/>
    <property type="molecule type" value="Genomic_DNA"/>
</dbReference>
<organism evidence="1 2">
    <name type="scientific">Streptomyces actuosus</name>
    <dbReference type="NCBI Taxonomy" id="1885"/>
    <lineage>
        <taxon>Bacteria</taxon>
        <taxon>Bacillati</taxon>
        <taxon>Actinomycetota</taxon>
        <taxon>Actinomycetes</taxon>
        <taxon>Kitasatosporales</taxon>
        <taxon>Streptomycetaceae</taxon>
        <taxon>Streptomyces</taxon>
    </lineage>
</organism>
<dbReference type="Proteomes" id="UP000788262">
    <property type="component" value="Unassembled WGS sequence"/>
</dbReference>
<accession>A0ABS2VJ23</accession>